<dbReference type="PANTHER" id="PTHR30483:SF6">
    <property type="entry name" value="PERIPLASMIC BINDING PROTEIN OF ABC TRANSPORTER FOR NATURAL AMINO ACIDS"/>
    <property type="match status" value="1"/>
</dbReference>
<evidence type="ECO:0000256" key="3">
    <source>
        <dbReference type="ARBA" id="ARBA00022970"/>
    </source>
</evidence>
<keyword evidence="5" id="KW-0472">Membrane</keyword>
<feature type="region of interest" description="Disordered" evidence="4">
    <location>
        <begin position="1"/>
        <end position="21"/>
    </location>
</feature>
<proteinExistence type="inferred from homology"/>
<dbReference type="InterPro" id="IPR006311">
    <property type="entry name" value="TAT_signal"/>
</dbReference>
<keyword evidence="5" id="KW-0812">Transmembrane</keyword>
<dbReference type="InterPro" id="IPR028082">
    <property type="entry name" value="Peripla_BP_I"/>
</dbReference>
<name>A0A561QQ09_9HYPH</name>
<dbReference type="RefSeq" id="WP_145640116.1">
    <property type="nucleotide sequence ID" value="NZ_VIWP01000005.1"/>
</dbReference>
<gene>
    <name evidence="7" type="ORF">FHW37_105496</name>
</gene>
<sequence>MSDKTTDKTKEPKSSITRRSTLLGMGAATGAGIISSVSPGFVRYAQAQTSEPIKLGFECHRTGIGASYGRWYERVANAAVKIINDEGGINGRPVQLIVEDDGTDPKRGAEVVEKFATQHKVDAVFGTLFSHVVVGAAPRAGELKMPYLVVSEGTHVSSGSLNRYCFQPGITDVRSQVTSMAPWITKNLGKKVTMIFPDYAFGYDHRDNLPPAIKAQGGQVVEMIAVPPTETSFTRYLPRIPTDTDVLYHIMVGPAVLTFVTELGQFYGSQRPAIFGFIDSVEAVNLATPQLGFLDGTYFWEGMPRYAQKDQSQWDKLYRAAVGVDDNGASKADPKDISTYAHMYGVWETLFTIKQAMQSAGYAGPKDKAKFIEALEAIEKFDEGRDHPQGDKIFNGKNHQAYGHQNISKVNGARMDVVHRTSIEDGMYEVKADYTKMSL</sequence>
<dbReference type="PROSITE" id="PS51318">
    <property type="entry name" value="TAT"/>
    <property type="match status" value="1"/>
</dbReference>
<dbReference type="Gene3D" id="3.40.50.2300">
    <property type="match status" value="2"/>
</dbReference>
<keyword evidence="3" id="KW-0029">Amino-acid transport</keyword>
<comment type="caution">
    <text evidence="7">The sequence shown here is derived from an EMBL/GenBank/DDBJ whole genome shotgun (WGS) entry which is preliminary data.</text>
</comment>
<dbReference type="InterPro" id="IPR028081">
    <property type="entry name" value="Leu-bd"/>
</dbReference>
<feature type="domain" description="Leucine-binding protein" evidence="6">
    <location>
        <begin position="52"/>
        <end position="410"/>
    </location>
</feature>
<dbReference type="InterPro" id="IPR051010">
    <property type="entry name" value="BCAA_transport"/>
</dbReference>
<dbReference type="Pfam" id="PF13458">
    <property type="entry name" value="Peripla_BP_6"/>
    <property type="match status" value="1"/>
</dbReference>
<dbReference type="OrthoDB" id="9794229at2"/>
<keyword evidence="3" id="KW-0813">Transport</keyword>
<evidence type="ECO:0000256" key="2">
    <source>
        <dbReference type="ARBA" id="ARBA00022729"/>
    </source>
</evidence>
<feature type="compositionally biased region" description="Basic and acidic residues" evidence="4">
    <location>
        <begin position="1"/>
        <end position="13"/>
    </location>
</feature>
<feature type="transmembrane region" description="Helical" evidence="5">
    <location>
        <begin position="21"/>
        <end position="42"/>
    </location>
</feature>
<evidence type="ECO:0000256" key="5">
    <source>
        <dbReference type="SAM" id="Phobius"/>
    </source>
</evidence>
<keyword evidence="5" id="KW-1133">Transmembrane helix</keyword>
<evidence type="ECO:0000256" key="4">
    <source>
        <dbReference type="SAM" id="MobiDB-lite"/>
    </source>
</evidence>
<dbReference type="GO" id="GO:0006865">
    <property type="term" value="P:amino acid transport"/>
    <property type="evidence" value="ECO:0007669"/>
    <property type="project" value="UniProtKB-KW"/>
</dbReference>
<protein>
    <submittedName>
        <fullName evidence="7">Amino acid/amide ABC transporter substrate-binding protein (HAAT family)</fullName>
    </submittedName>
</protein>
<dbReference type="PANTHER" id="PTHR30483">
    <property type="entry name" value="LEUCINE-SPECIFIC-BINDING PROTEIN"/>
    <property type="match status" value="1"/>
</dbReference>
<dbReference type="Proteomes" id="UP000320653">
    <property type="component" value="Unassembled WGS sequence"/>
</dbReference>
<comment type="similarity">
    <text evidence="1">Belongs to the leucine-binding protein family.</text>
</comment>
<dbReference type="EMBL" id="VIWP01000005">
    <property type="protein sequence ID" value="TWF52392.1"/>
    <property type="molecule type" value="Genomic_DNA"/>
</dbReference>
<evidence type="ECO:0000313" key="7">
    <source>
        <dbReference type="EMBL" id="TWF52392.1"/>
    </source>
</evidence>
<evidence type="ECO:0000259" key="6">
    <source>
        <dbReference type="Pfam" id="PF13458"/>
    </source>
</evidence>
<organism evidence="7 8">
    <name type="scientific">Neorhizobium alkalisoli</name>
    <dbReference type="NCBI Taxonomy" id="528178"/>
    <lineage>
        <taxon>Bacteria</taxon>
        <taxon>Pseudomonadati</taxon>
        <taxon>Pseudomonadota</taxon>
        <taxon>Alphaproteobacteria</taxon>
        <taxon>Hyphomicrobiales</taxon>
        <taxon>Rhizobiaceae</taxon>
        <taxon>Rhizobium/Agrobacterium group</taxon>
        <taxon>Neorhizobium</taxon>
    </lineage>
</organism>
<dbReference type="SUPFAM" id="SSF53822">
    <property type="entry name" value="Periplasmic binding protein-like I"/>
    <property type="match status" value="1"/>
</dbReference>
<accession>A0A561QQ09</accession>
<evidence type="ECO:0000313" key="8">
    <source>
        <dbReference type="Proteomes" id="UP000320653"/>
    </source>
</evidence>
<evidence type="ECO:0000256" key="1">
    <source>
        <dbReference type="ARBA" id="ARBA00010062"/>
    </source>
</evidence>
<reference evidence="7 8" key="1">
    <citation type="submission" date="2019-06" db="EMBL/GenBank/DDBJ databases">
        <title>Sorghum-associated microbial communities from plants grown in Nebraska, USA.</title>
        <authorList>
            <person name="Schachtman D."/>
        </authorList>
    </citation>
    <scope>NUCLEOTIDE SEQUENCE [LARGE SCALE GENOMIC DNA]</scope>
    <source>
        <strain evidence="7 8">1225</strain>
    </source>
</reference>
<dbReference type="AlphaFoldDB" id="A0A561QQ09"/>
<keyword evidence="2" id="KW-0732">Signal</keyword>
<keyword evidence="8" id="KW-1185">Reference proteome</keyword>